<accession>A0A6C6Z5A9</accession>
<reference evidence="1 2" key="1">
    <citation type="submission" date="2007-11" db="EMBL/GenBank/DDBJ databases">
        <authorList>
            <consortium name="The Salmonella enterica serovar Paratyphi B Genome Sequencing Project"/>
            <person name="McClelland M."/>
            <person name="Sanderson E.K."/>
            <person name="Porwollik S."/>
            <person name="Spieth J."/>
            <person name="Clifton W.S."/>
            <person name="Fulton R."/>
            <person name="Cordes M."/>
            <person name="Wollam A."/>
            <person name="Shah N."/>
            <person name="Pepin K."/>
            <person name="Bhonagiri V."/>
            <person name="Nash W."/>
            <person name="Johnson M."/>
            <person name="Thiruvilangam P."/>
            <person name="Wilson R."/>
        </authorList>
    </citation>
    <scope>NUCLEOTIDE SEQUENCE [LARGE SCALE GENOMIC DNA]</scope>
    <source>
        <strain evidence="2">ATCC BAA-1250 / SPB7</strain>
    </source>
</reference>
<sequence length="44" mass="5251">MYALQDVWGWRQTPGLKKCQIASDLRKPIIHLYCGFRWVERSVT</sequence>
<dbReference type="Proteomes" id="UP000008556">
    <property type="component" value="Chromosome"/>
</dbReference>
<evidence type="ECO:0000313" key="2">
    <source>
        <dbReference type="Proteomes" id="UP000008556"/>
    </source>
</evidence>
<organism evidence="1 2">
    <name type="scientific">Salmonella paratyphi B (strain ATCC BAA-1250 / SPB7)</name>
    <dbReference type="NCBI Taxonomy" id="1016998"/>
    <lineage>
        <taxon>Bacteria</taxon>
        <taxon>Pseudomonadati</taxon>
        <taxon>Pseudomonadota</taxon>
        <taxon>Gammaproteobacteria</taxon>
        <taxon>Enterobacterales</taxon>
        <taxon>Enterobacteriaceae</taxon>
        <taxon>Salmonella</taxon>
    </lineage>
</organism>
<dbReference type="KEGG" id="spq:SPAB_03174"/>
<dbReference type="AlphaFoldDB" id="A0A6C6Z5A9"/>
<protein>
    <submittedName>
        <fullName evidence="1">Uncharacterized protein</fullName>
    </submittedName>
</protein>
<dbReference type="EMBL" id="CP000886">
    <property type="protein sequence ID" value="ABX68535.1"/>
    <property type="molecule type" value="Genomic_DNA"/>
</dbReference>
<evidence type="ECO:0000313" key="1">
    <source>
        <dbReference type="EMBL" id="ABX68535.1"/>
    </source>
</evidence>
<proteinExistence type="predicted"/>
<name>A0A6C6Z5A9_SALPB</name>
<gene>
    <name evidence="1" type="ordered locus">SPAB_03174</name>
</gene>